<name>A0A0A0HWH9_PARBD</name>
<dbReference type="RefSeq" id="XP_010757811.1">
    <property type="nucleotide sequence ID" value="XM_010759509.1"/>
</dbReference>
<dbReference type="KEGG" id="pbn:PADG_11247"/>
<evidence type="ECO:0000256" key="1">
    <source>
        <dbReference type="SAM" id="MobiDB-lite"/>
    </source>
</evidence>
<sequence>MDLQIRTRDQTRERDLNILSLVLDTPVEHEVPSCRETSIGRYVFVTSSLMPHSFAMGKKTNGHMAGVNGGELRRRHKPGGGYKGALRSLKRPESLKC</sequence>
<proteinExistence type="predicted"/>
<organism evidence="2 3">
    <name type="scientific">Paracoccidioides brasiliensis (strain Pb18)</name>
    <dbReference type="NCBI Taxonomy" id="502780"/>
    <lineage>
        <taxon>Eukaryota</taxon>
        <taxon>Fungi</taxon>
        <taxon>Dikarya</taxon>
        <taxon>Ascomycota</taxon>
        <taxon>Pezizomycotina</taxon>
        <taxon>Eurotiomycetes</taxon>
        <taxon>Eurotiomycetidae</taxon>
        <taxon>Onygenales</taxon>
        <taxon>Ajellomycetaceae</taxon>
        <taxon>Paracoccidioides</taxon>
    </lineage>
</organism>
<reference evidence="2 3" key="1">
    <citation type="journal article" date="2011" name="PLoS Genet.">
        <title>Comparative genomic analysis of human fungal pathogens causing paracoccidioidomycosis.</title>
        <authorList>
            <person name="Desjardins C.A."/>
            <person name="Champion M.D."/>
            <person name="Holder J.W."/>
            <person name="Muszewska A."/>
            <person name="Goldberg J."/>
            <person name="Bailao A.M."/>
            <person name="Brigido M.M."/>
            <person name="Ferreira M.E."/>
            <person name="Garcia A.M."/>
            <person name="Grynberg M."/>
            <person name="Gujja S."/>
            <person name="Heiman D.I."/>
            <person name="Henn M.R."/>
            <person name="Kodira C.D."/>
            <person name="Leon-Narvaez H."/>
            <person name="Longo L.V."/>
            <person name="Ma L.J."/>
            <person name="Malavazi I."/>
            <person name="Matsuo A.L."/>
            <person name="Morais F.V."/>
            <person name="Pereira M."/>
            <person name="Rodriguez-Brito S."/>
            <person name="Sakthikumar S."/>
            <person name="Salem-Izacc S.M."/>
            <person name="Sykes S.M."/>
            <person name="Teixeira M.M."/>
            <person name="Vallejo M.C."/>
            <person name="Walter M.E."/>
            <person name="Yandava C."/>
            <person name="Young S."/>
            <person name="Zeng Q."/>
            <person name="Zucker J."/>
            <person name="Felipe M.S."/>
            <person name="Goldman G.H."/>
            <person name="Haas B.J."/>
            <person name="McEwen J.G."/>
            <person name="Nino-Vega G."/>
            <person name="Puccia R."/>
            <person name="San-Blas G."/>
            <person name="Soares C.M."/>
            <person name="Birren B.W."/>
            <person name="Cuomo C.A."/>
        </authorList>
    </citation>
    <scope>NUCLEOTIDE SEQUENCE [LARGE SCALE GENOMIC DNA]</scope>
    <source>
        <strain evidence="2 3">Pb18</strain>
    </source>
</reference>
<gene>
    <name evidence="2" type="ORF">PADG_11247</name>
</gene>
<evidence type="ECO:0000313" key="3">
    <source>
        <dbReference type="Proteomes" id="UP000001628"/>
    </source>
</evidence>
<dbReference type="VEuPathDB" id="FungiDB:PADG_11247"/>
<dbReference type="InParanoid" id="A0A0A0HWH9"/>
<dbReference type="Proteomes" id="UP000001628">
    <property type="component" value="Unassembled WGS sequence"/>
</dbReference>
<dbReference type="AlphaFoldDB" id="A0A0A0HWH9"/>
<dbReference type="HOGENOM" id="CLU_2347304_0_0_1"/>
<keyword evidence="3" id="KW-1185">Reference proteome</keyword>
<evidence type="ECO:0000313" key="2">
    <source>
        <dbReference type="EMBL" id="KGM92431.1"/>
    </source>
</evidence>
<protein>
    <submittedName>
        <fullName evidence="2">Uncharacterized protein</fullName>
    </submittedName>
</protein>
<dbReference type="EMBL" id="KN275958">
    <property type="protein sequence ID" value="KGM92431.1"/>
    <property type="molecule type" value="Genomic_DNA"/>
</dbReference>
<accession>A0A0A0HWH9</accession>
<dbReference type="GeneID" id="22587144"/>
<feature type="region of interest" description="Disordered" evidence="1">
    <location>
        <begin position="56"/>
        <end position="97"/>
    </location>
</feature>